<dbReference type="EMBL" id="FWZU01000001">
    <property type="protein sequence ID" value="SME94907.1"/>
    <property type="molecule type" value="Genomic_DNA"/>
</dbReference>
<feature type="compositionally biased region" description="Polar residues" evidence="2">
    <location>
        <begin position="201"/>
        <end position="222"/>
    </location>
</feature>
<gene>
    <name evidence="5" type="ORF">SAMN06295933_0742</name>
</gene>
<keyword evidence="5" id="KW-0540">Nuclease</keyword>
<feature type="region of interest" description="Disordered" evidence="2">
    <location>
        <begin position="201"/>
        <end position="226"/>
    </location>
</feature>
<keyword evidence="5" id="KW-0378">Hydrolase</keyword>
<sequence>MRVLTFFILLLTIPLTAQAWQGKVIAVDDPTTLVVLKDGQYPIKIKLSGIEPAPDIKSSKGKLECSGIALMKDVDVNEIGKDANNIVLADVTIDGLGLAQELIKAGVAKQTGQISAGTPPIAQVETAPTSNEIISELSEDTQSNSDSEKQYATPEPLPQSVPANPPVIRYVQVQEQPQQLGFWPARQIKTVPLQVAPSPSLTENYATDPNDATSLPAPSTMTKPGDIADQDYNLAVSVKQSRPHKKKAGFFVPKKKSETFIGAAIGTQYSTKSKTDVPYSSFGPSGGLAIRHFYPSGFGLGGDMLISGTSGRSGTIAASSNATNSTSYDYKSKSFNTYTFTASLLYRFYTDSKFSPYIAAQGGYSFFGYPNTDFSLSDGAPVAGGGLGFLYEFDSGFTIGSDVRYLKTFGTKSDDPDGFLNTTINLGYTFD</sequence>
<name>A0A1X7CDT9_9BACT</name>
<evidence type="ECO:0000256" key="2">
    <source>
        <dbReference type="SAM" id="MobiDB-lite"/>
    </source>
</evidence>
<keyword evidence="6" id="KW-1185">Reference proteome</keyword>
<dbReference type="STRING" id="1519643.SAMN06295933_0742"/>
<proteinExistence type="predicted"/>
<keyword evidence="1 3" id="KW-0732">Signal</keyword>
<dbReference type="RefSeq" id="WP_245805451.1">
    <property type="nucleotide sequence ID" value="NZ_FWZU01000001.1"/>
</dbReference>
<evidence type="ECO:0000256" key="1">
    <source>
        <dbReference type="ARBA" id="ARBA00022729"/>
    </source>
</evidence>
<dbReference type="SUPFAM" id="SSF56925">
    <property type="entry name" value="OMPA-like"/>
    <property type="match status" value="1"/>
</dbReference>
<feature type="domain" description="Outer membrane protein beta-barrel" evidence="4">
    <location>
        <begin position="250"/>
        <end position="430"/>
    </location>
</feature>
<dbReference type="Pfam" id="PF13505">
    <property type="entry name" value="OMP_b-brl"/>
    <property type="match status" value="1"/>
</dbReference>
<dbReference type="AlphaFoldDB" id="A0A1X7CDT9"/>
<dbReference type="InterPro" id="IPR011250">
    <property type="entry name" value="OMP/PagP_B-barrel"/>
</dbReference>
<feature type="chain" id="PRO_5012055646" evidence="3">
    <location>
        <begin position="20"/>
        <end position="431"/>
    </location>
</feature>
<dbReference type="SUPFAM" id="SSF50199">
    <property type="entry name" value="Staphylococcal nuclease"/>
    <property type="match status" value="1"/>
</dbReference>
<protein>
    <submittedName>
        <fullName evidence="5">Endonuclease YncB, thermonuclease family</fullName>
    </submittedName>
</protein>
<accession>A0A1X7CDT9</accession>
<feature type="region of interest" description="Disordered" evidence="2">
    <location>
        <begin position="138"/>
        <end position="162"/>
    </location>
</feature>
<evidence type="ECO:0000313" key="6">
    <source>
        <dbReference type="Proteomes" id="UP000192906"/>
    </source>
</evidence>
<dbReference type="Gene3D" id="2.40.160.20">
    <property type="match status" value="1"/>
</dbReference>
<dbReference type="InterPro" id="IPR027385">
    <property type="entry name" value="Beta-barrel_OMP"/>
</dbReference>
<evidence type="ECO:0000259" key="4">
    <source>
        <dbReference type="Pfam" id="PF13505"/>
    </source>
</evidence>
<evidence type="ECO:0000256" key="3">
    <source>
        <dbReference type="SAM" id="SignalP"/>
    </source>
</evidence>
<organism evidence="5 6">
    <name type="scientific">Desulfovibrio gilichinskyi</name>
    <dbReference type="NCBI Taxonomy" id="1519643"/>
    <lineage>
        <taxon>Bacteria</taxon>
        <taxon>Pseudomonadati</taxon>
        <taxon>Thermodesulfobacteriota</taxon>
        <taxon>Desulfovibrionia</taxon>
        <taxon>Desulfovibrionales</taxon>
        <taxon>Desulfovibrionaceae</taxon>
        <taxon>Desulfovibrio</taxon>
    </lineage>
</organism>
<dbReference type="InterPro" id="IPR035437">
    <property type="entry name" value="SNase_OB-fold_sf"/>
</dbReference>
<keyword evidence="5" id="KW-0255">Endonuclease</keyword>
<evidence type="ECO:0000313" key="5">
    <source>
        <dbReference type="EMBL" id="SME94907.1"/>
    </source>
</evidence>
<dbReference type="GO" id="GO:0004519">
    <property type="term" value="F:endonuclease activity"/>
    <property type="evidence" value="ECO:0007669"/>
    <property type="project" value="UniProtKB-KW"/>
</dbReference>
<reference evidence="6" key="1">
    <citation type="submission" date="2017-04" db="EMBL/GenBank/DDBJ databases">
        <authorList>
            <person name="Varghese N."/>
            <person name="Submissions S."/>
        </authorList>
    </citation>
    <scope>NUCLEOTIDE SEQUENCE [LARGE SCALE GENOMIC DNA]</scope>
    <source>
        <strain evidence="6">K3S</strain>
    </source>
</reference>
<feature type="signal peptide" evidence="3">
    <location>
        <begin position="1"/>
        <end position="19"/>
    </location>
</feature>
<dbReference type="Proteomes" id="UP000192906">
    <property type="component" value="Unassembled WGS sequence"/>
</dbReference>